<proteinExistence type="predicted"/>
<keyword evidence="1" id="KW-1133">Transmembrane helix</keyword>
<dbReference type="InterPro" id="IPR052529">
    <property type="entry name" value="Bact_Transport_Assoc"/>
</dbReference>
<name>A0A285EAT5_9ACTN</name>
<feature type="domain" description="Heparan-alpha-glucosaminide N-acetyltransferase catalytic" evidence="2">
    <location>
        <begin position="22"/>
        <end position="155"/>
    </location>
</feature>
<organism evidence="3 4">
    <name type="scientific">Geodermatophilus sabuli</name>
    <dbReference type="NCBI Taxonomy" id="1564158"/>
    <lineage>
        <taxon>Bacteria</taxon>
        <taxon>Bacillati</taxon>
        <taxon>Actinomycetota</taxon>
        <taxon>Actinomycetes</taxon>
        <taxon>Geodermatophilales</taxon>
        <taxon>Geodermatophilaceae</taxon>
        <taxon>Geodermatophilus</taxon>
    </lineage>
</organism>
<evidence type="ECO:0000256" key="1">
    <source>
        <dbReference type="SAM" id="Phobius"/>
    </source>
</evidence>
<dbReference type="PANTHER" id="PTHR30590">
    <property type="entry name" value="INNER MEMBRANE PROTEIN"/>
    <property type="match status" value="1"/>
</dbReference>
<feature type="transmembrane region" description="Helical" evidence="1">
    <location>
        <begin position="66"/>
        <end position="86"/>
    </location>
</feature>
<evidence type="ECO:0000313" key="4">
    <source>
        <dbReference type="Proteomes" id="UP000219514"/>
    </source>
</evidence>
<dbReference type="InterPro" id="IPR012429">
    <property type="entry name" value="HGSNAT_cat"/>
</dbReference>
<dbReference type="AlphaFoldDB" id="A0A285EAT5"/>
<sequence>MSSALAIAPSRSPGRSAHESGRIVGLDVARALAVFGMFGAHVGVVTTDVGRTPSSWAGVVNGRSSILFAVLAGISVALLSGRTVPITGDDLVRARIRILVRAAWLFAIGGVLEALGTDIDVILGVYALLFVLALPFLRWPPGRLLLLAGALALVTPPIDLLLAQFSEANDAYEAPFVWLAVTGSYPALI</sequence>
<feature type="transmembrane region" description="Helical" evidence="1">
    <location>
        <begin position="144"/>
        <end position="165"/>
    </location>
</feature>
<evidence type="ECO:0000313" key="3">
    <source>
        <dbReference type="EMBL" id="SNX96097.1"/>
    </source>
</evidence>
<accession>A0A285EAT5</accession>
<keyword evidence="1" id="KW-0472">Membrane</keyword>
<protein>
    <recommendedName>
        <fullName evidence="2">Heparan-alpha-glucosaminide N-acetyltransferase catalytic domain-containing protein</fullName>
    </recommendedName>
</protein>
<feature type="transmembrane region" description="Helical" evidence="1">
    <location>
        <begin position="121"/>
        <end position="137"/>
    </location>
</feature>
<dbReference type="Pfam" id="PF07786">
    <property type="entry name" value="HGSNAT_cat"/>
    <property type="match status" value="1"/>
</dbReference>
<dbReference type="RefSeq" id="WP_097206119.1">
    <property type="nucleotide sequence ID" value="NZ_JACHXB010000004.1"/>
</dbReference>
<dbReference type="PANTHER" id="PTHR30590:SF3">
    <property type="entry name" value="HYPOTHETICAL MEMBRANE SPANNING PROTEIN"/>
    <property type="match status" value="1"/>
</dbReference>
<evidence type="ECO:0000259" key="2">
    <source>
        <dbReference type="Pfam" id="PF07786"/>
    </source>
</evidence>
<reference evidence="3 4" key="1">
    <citation type="submission" date="2017-09" db="EMBL/GenBank/DDBJ databases">
        <authorList>
            <person name="Ehlers B."/>
            <person name="Leendertz F.H."/>
        </authorList>
    </citation>
    <scope>NUCLEOTIDE SEQUENCE [LARGE SCALE GENOMIC DNA]</scope>
    <source>
        <strain evidence="3 4">DSM 46844</strain>
    </source>
</reference>
<dbReference type="Proteomes" id="UP000219514">
    <property type="component" value="Unassembled WGS sequence"/>
</dbReference>
<gene>
    <name evidence="3" type="ORF">SAMN06893097_103266</name>
</gene>
<feature type="transmembrane region" description="Helical" evidence="1">
    <location>
        <begin position="98"/>
        <end position="115"/>
    </location>
</feature>
<dbReference type="EMBL" id="OBDO01000003">
    <property type="protein sequence ID" value="SNX96097.1"/>
    <property type="molecule type" value="Genomic_DNA"/>
</dbReference>
<keyword evidence="4" id="KW-1185">Reference proteome</keyword>
<keyword evidence="1" id="KW-0812">Transmembrane</keyword>